<proteinExistence type="predicted"/>
<reference evidence="1 2" key="2">
    <citation type="journal article" date="2023" name="Plant Pathol.">
        <title>Dismantling and reorganizing Pseudomonas marginalis sensu#lato.</title>
        <authorList>
            <person name="Sawada H."/>
            <person name="Fujikawa T."/>
            <person name="Satou M."/>
        </authorList>
    </citation>
    <scope>NUCLEOTIDE SEQUENCE [LARGE SCALE GENOMIC DNA]</scope>
    <source>
        <strain evidence="1 2">MAFF 302030</strain>
    </source>
</reference>
<accession>A0A9X1YWB0</accession>
<dbReference type="InterPro" id="IPR023381">
    <property type="entry name" value="YP001051499.1-like_dom_sf"/>
</dbReference>
<dbReference type="EMBL" id="JALQCW010000023">
    <property type="protein sequence ID" value="MCK9798332.1"/>
    <property type="molecule type" value="Genomic_DNA"/>
</dbReference>
<evidence type="ECO:0000313" key="1">
    <source>
        <dbReference type="EMBL" id="MCK9798332.1"/>
    </source>
</evidence>
<gene>
    <name evidence="1" type="ORF">M1B34_11495</name>
</gene>
<evidence type="ECO:0000313" key="2">
    <source>
        <dbReference type="Proteomes" id="UP001155059"/>
    </source>
</evidence>
<reference evidence="1 2" key="1">
    <citation type="journal article" date="2022" name="Int. J. Syst. Evol. Microbiol.">
        <title>Pseudomonas aegrilactucae sp. nov. and Pseudomonas morbosilactucae sp. nov., pathogens causing bacterial rot of lettuce in Japan.</title>
        <authorList>
            <person name="Sawada H."/>
            <person name="Fujikawa T."/>
            <person name="Satou M."/>
        </authorList>
    </citation>
    <scope>NUCLEOTIDE SEQUENCE [LARGE SCALE GENOMIC DNA]</scope>
    <source>
        <strain evidence="1 2">MAFF 302030</strain>
    </source>
</reference>
<organism evidence="1 2">
    <name type="scientific">Pseudomonas morbosilactucae</name>
    <dbReference type="NCBI Taxonomy" id="2938197"/>
    <lineage>
        <taxon>Bacteria</taxon>
        <taxon>Pseudomonadati</taxon>
        <taxon>Pseudomonadota</taxon>
        <taxon>Gammaproteobacteria</taxon>
        <taxon>Pseudomonadales</taxon>
        <taxon>Pseudomonadaceae</taxon>
        <taxon>Pseudomonas</taxon>
    </lineage>
</organism>
<dbReference type="AlphaFoldDB" id="A0A9X1YWB0"/>
<dbReference type="Proteomes" id="UP001155059">
    <property type="component" value="Unassembled WGS sequence"/>
</dbReference>
<dbReference type="Gene3D" id="1.20.1590.10">
    <property type="entry name" value="YP_001051499.1 domain like"/>
    <property type="match status" value="1"/>
</dbReference>
<protein>
    <submittedName>
        <fullName evidence="1">Uncharacterized protein</fullName>
    </submittedName>
</protein>
<sequence length="184" mass="20172">MSQEQHIQQRALQLPDDALGAFCLLAAERLQPIYQRFTEAFAMPQEPLPVLLEQLFQHLCAGIPVTQAAFSARAEALIPDTEDFSDIRADQAQCAAICSAYCVDFLATGDRNWAGHALDKVLEALDIYGYEGGPADAALARELAWQLALLQRLEHPPFSPRLLADLRAENARYALPSVPEPGSA</sequence>
<name>A0A9X1YWB0_9PSED</name>
<dbReference type="RefSeq" id="WP_268265206.1">
    <property type="nucleotide sequence ID" value="NZ_JALQCW010000023.1"/>
</dbReference>
<comment type="caution">
    <text evidence="1">The sequence shown here is derived from an EMBL/GenBank/DDBJ whole genome shotgun (WGS) entry which is preliminary data.</text>
</comment>